<organism evidence="2 3">
    <name type="scientific">Hypsizygus marmoreus</name>
    <name type="common">White beech mushroom</name>
    <name type="synonym">Agaricus marmoreus</name>
    <dbReference type="NCBI Taxonomy" id="39966"/>
    <lineage>
        <taxon>Eukaryota</taxon>
        <taxon>Fungi</taxon>
        <taxon>Dikarya</taxon>
        <taxon>Basidiomycota</taxon>
        <taxon>Agaricomycotina</taxon>
        <taxon>Agaricomycetes</taxon>
        <taxon>Agaricomycetidae</taxon>
        <taxon>Agaricales</taxon>
        <taxon>Tricholomatineae</taxon>
        <taxon>Lyophyllaceae</taxon>
        <taxon>Hypsizygus</taxon>
    </lineage>
</organism>
<sequence>MTPAPAHPSHYGPRHFHARPQIDAHGDGSSTKAGGYNLTLADDSRLTIAFAPRHSTVPFSRSYVPQRDDACEWVFQEHVEATKVLKGTREEIRNRCRPHLIQTQKTSHLVSARFEELWACRVEDKRRGETGYTTPSPVPSLRFVSAPSLSLHAHPEPIEHAQSCLRSTATWGHEWMR</sequence>
<evidence type="ECO:0000313" key="2">
    <source>
        <dbReference type="EMBL" id="RDB18629.1"/>
    </source>
</evidence>
<name>A0A369J933_HYPMA</name>
<feature type="region of interest" description="Disordered" evidence="1">
    <location>
        <begin position="1"/>
        <end position="30"/>
    </location>
</feature>
<gene>
    <name evidence="2" type="ORF">Hypma_014635</name>
</gene>
<comment type="caution">
    <text evidence="2">The sequence shown here is derived from an EMBL/GenBank/DDBJ whole genome shotgun (WGS) entry which is preliminary data.</text>
</comment>
<dbReference type="AlphaFoldDB" id="A0A369J933"/>
<reference evidence="2" key="1">
    <citation type="submission" date="2018-04" db="EMBL/GenBank/DDBJ databases">
        <title>Whole genome sequencing of Hypsizygus marmoreus.</title>
        <authorList>
            <person name="Choi I.-G."/>
            <person name="Min B."/>
            <person name="Kim J.-G."/>
            <person name="Kim S."/>
            <person name="Oh Y.-L."/>
            <person name="Kong W.-S."/>
            <person name="Park H."/>
            <person name="Jeong J."/>
            <person name="Song E.-S."/>
        </authorList>
    </citation>
    <scope>NUCLEOTIDE SEQUENCE [LARGE SCALE GENOMIC DNA]</scope>
    <source>
        <strain evidence="2">51987-8</strain>
    </source>
</reference>
<proteinExistence type="predicted"/>
<keyword evidence="3" id="KW-1185">Reference proteome</keyword>
<protein>
    <submittedName>
        <fullName evidence="2">Uncharacterized protein</fullName>
    </submittedName>
</protein>
<dbReference type="Proteomes" id="UP000076154">
    <property type="component" value="Unassembled WGS sequence"/>
</dbReference>
<dbReference type="EMBL" id="LUEZ02000090">
    <property type="protein sequence ID" value="RDB18629.1"/>
    <property type="molecule type" value="Genomic_DNA"/>
</dbReference>
<accession>A0A369J933</accession>
<dbReference type="InParanoid" id="A0A369J933"/>
<evidence type="ECO:0000313" key="3">
    <source>
        <dbReference type="Proteomes" id="UP000076154"/>
    </source>
</evidence>
<evidence type="ECO:0000256" key="1">
    <source>
        <dbReference type="SAM" id="MobiDB-lite"/>
    </source>
</evidence>